<reference evidence="2" key="1">
    <citation type="submission" date="2020-03" db="EMBL/GenBank/DDBJ databases">
        <title>The deep terrestrial virosphere.</title>
        <authorList>
            <person name="Holmfeldt K."/>
            <person name="Nilsson E."/>
            <person name="Simone D."/>
            <person name="Lopez-Fernandez M."/>
            <person name="Wu X."/>
            <person name="de Brujin I."/>
            <person name="Lundin D."/>
            <person name="Andersson A."/>
            <person name="Bertilsson S."/>
            <person name="Dopson M."/>
        </authorList>
    </citation>
    <scope>NUCLEOTIDE SEQUENCE</scope>
    <source>
        <strain evidence="2">MM415A01403</strain>
    </source>
</reference>
<dbReference type="AlphaFoldDB" id="A0A6M3K6J8"/>
<dbReference type="Pfam" id="PF02732">
    <property type="entry name" value="ERCC4"/>
    <property type="match status" value="1"/>
</dbReference>
<evidence type="ECO:0000259" key="1">
    <source>
        <dbReference type="Pfam" id="PF02732"/>
    </source>
</evidence>
<accession>A0A6M3K6J8</accession>
<dbReference type="GO" id="GO:0004518">
    <property type="term" value="F:nuclease activity"/>
    <property type="evidence" value="ECO:0007669"/>
    <property type="project" value="InterPro"/>
</dbReference>
<dbReference type="GO" id="GO:0003677">
    <property type="term" value="F:DNA binding"/>
    <property type="evidence" value="ECO:0007669"/>
    <property type="project" value="InterPro"/>
</dbReference>
<proteinExistence type="predicted"/>
<dbReference type="InterPro" id="IPR011335">
    <property type="entry name" value="Restrct_endonuc-II-like"/>
</dbReference>
<feature type="domain" description="ERCC4" evidence="1">
    <location>
        <begin position="27"/>
        <end position="139"/>
    </location>
</feature>
<organism evidence="2">
    <name type="scientific">viral metagenome</name>
    <dbReference type="NCBI Taxonomy" id="1070528"/>
    <lineage>
        <taxon>unclassified sequences</taxon>
        <taxon>metagenomes</taxon>
        <taxon>organismal metagenomes</taxon>
    </lineage>
</organism>
<evidence type="ECO:0000313" key="2">
    <source>
        <dbReference type="EMBL" id="QJA76905.1"/>
    </source>
</evidence>
<dbReference type="SUPFAM" id="SSF52980">
    <property type="entry name" value="Restriction endonuclease-like"/>
    <property type="match status" value="1"/>
</dbReference>
<sequence>MSRTKFNVIRDTQEKKNFWTFANYEEVEQVIDRKLPTGDYTIEGFEENLCIERKHNISELAKNINEDRFERELERMNQFYYPYVLLEFGLDEVDNYPNVSCVPYKIRPKIKVCGPFIFKKLAEMSVKYQVHIIPCGHPKYAEELAMSIMKRVYEAEQ</sequence>
<protein>
    <recommendedName>
        <fullName evidence="1">ERCC4 domain-containing protein</fullName>
    </recommendedName>
</protein>
<dbReference type="InterPro" id="IPR006166">
    <property type="entry name" value="ERCC4_domain"/>
</dbReference>
<name>A0A6M3K6J8_9ZZZZ</name>
<dbReference type="EMBL" id="MT142251">
    <property type="protein sequence ID" value="QJA76905.1"/>
    <property type="molecule type" value="Genomic_DNA"/>
</dbReference>
<gene>
    <name evidence="2" type="ORF">MM415A01403_0009</name>
</gene>
<dbReference type="Gene3D" id="3.40.50.10130">
    <property type="match status" value="1"/>
</dbReference>
<dbReference type="GO" id="GO:0006259">
    <property type="term" value="P:DNA metabolic process"/>
    <property type="evidence" value="ECO:0007669"/>
    <property type="project" value="UniProtKB-ARBA"/>
</dbReference>